<feature type="region of interest" description="Disordered" evidence="6">
    <location>
        <begin position="91"/>
        <end position="121"/>
    </location>
</feature>
<accession>A0ABD3NUH3</accession>
<feature type="transmembrane region" description="Helical" evidence="7">
    <location>
        <begin position="683"/>
        <end position="700"/>
    </location>
</feature>
<evidence type="ECO:0000256" key="4">
    <source>
        <dbReference type="ARBA" id="ARBA00023186"/>
    </source>
</evidence>
<evidence type="ECO:0000256" key="6">
    <source>
        <dbReference type="SAM" id="MobiDB-lite"/>
    </source>
</evidence>
<dbReference type="EMBL" id="JABMIG020000388">
    <property type="protein sequence ID" value="KAL3779449.1"/>
    <property type="molecule type" value="Genomic_DNA"/>
</dbReference>
<keyword evidence="5" id="KW-0539">Nucleus</keyword>
<comment type="subcellular location">
    <subcellularLocation>
        <location evidence="2">Cytoplasm</location>
    </subcellularLocation>
    <subcellularLocation>
        <location evidence="1">Nucleus</location>
    </subcellularLocation>
</comment>
<organism evidence="10 11">
    <name type="scientific">Cyclotella cryptica</name>
    <dbReference type="NCBI Taxonomy" id="29204"/>
    <lineage>
        <taxon>Eukaryota</taxon>
        <taxon>Sar</taxon>
        <taxon>Stramenopiles</taxon>
        <taxon>Ochrophyta</taxon>
        <taxon>Bacillariophyta</taxon>
        <taxon>Coscinodiscophyceae</taxon>
        <taxon>Thalassiosirophycidae</taxon>
        <taxon>Stephanodiscales</taxon>
        <taxon>Stephanodiscaceae</taxon>
        <taxon>Cyclotella</taxon>
    </lineage>
</organism>
<dbReference type="PANTHER" id="PTHR44313:SF1">
    <property type="entry name" value="DNAJ HOMOLOG SUBFAMILY C MEMBER 17"/>
    <property type="match status" value="1"/>
</dbReference>
<dbReference type="InterPro" id="IPR052094">
    <property type="entry name" value="Pre-mRNA-splicing_ERAD"/>
</dbReference>
<evidence type="ECO:0000256" key="5">
    <source>
        <dbReference type="ARBA" id="ARBA00023242"/>
    </source>
</evidence>
<evidence type="ECO:0000259" key="9">
    <source>
        <dbReference type="PROSITE" id="PS50076"/>
    </source>
</evidence>
<feature type="domain" description="J" evidence="9">
    <location>
        <begin position="32"/>
        <end position="96"/>
    </location>
</feature>
<dbReference type="PROSITE" id="PS50076">
    <property type="entry name" value="DNAJ_2"/>
    <property type="match status" value="1"/>
</dbReference>
<keyword evidence="11" id="KW-1185">Reference proteome</keyword>
<dbReference type="GO" id="GO:0005737">
    <property type="term" value="C:cytoplasm"/>
    <property type="evidence" value="ECO:0007669"/>
    <property type="project" value="UniProtKB-SubCell"/>
</dbReference>
<gene>
    <name evidence="10" type="ORF">HJC23_012726</name>
</gene>
<dbReference type="InterPro" id="IPR018253">
    <property type="entry name" value="DnaJ_domain_CS"/>
</dbReference>
<protein>
    <recommendedName>
        <fullName evidence="9">J domain-containing protein</fullName>
    </recommendedName>
</protein>
<evidence type="ECO:0000313" key="10">
    <source>
        <dbReference type="EMBL" id="KAL3779449.1"/>
    </source>
</evidence>
<sequence>MKSLLGVVLALHVHLTTPIKFNFHHQHSPSIDPYATLSVPPTATPTQIQKAYRLKARETHPDKNSSPNAHEEFRLISEAFEILSDPRKKNAYDQRRRWEERAKEEQRKREERRRRAEEEERKRAFIRKQEMIRKAQAGYDRVVKWSKLSQFEEMALDTSHGVYATNVLIMFVGNKAAEKKGEEDYYFPYPFVGESGAVINKDVLLIAKVRYNSPTPLTRRFRVPSKIDRPYFIFAKKGDPLHHYYIFHPRHSHVDPHEEWKQWVQSLLVIRGTVVNYHSLPVTVFILRHGKIEYTHESLNPNYEIELNFHPGDRIFAFDARVDNYPGGHLYNYDKVIQRAESIAILDTVVTADKEHIIRNKRCYDLSSQCYEWASTPRGQQSQCEHYPEFMHHICAYTCGVCREGILSDLAYALFHYPDNKLPPVLTEVVRSFRVFCAGLKDIVDSRSYSVVVLLVLGLLVAFNIVFFQSAMKSSSSVVVSGESESMMDVAWDVLVIVLVTGICITLNLFMSTPSYYVPMWLRSFHADINRVSRESDAYIVLLIAGIIGSGYVGVFSTFIKKESIEGIDIAVLIAVAMLAIGSLLGYTYFIIGNSTTSIIRWSHIWTYRKNAAVALMFVGTLIGTGLSSFKRRLEPLLKLENLPVLLIPNTFVIGGVICLSAMDRQFYSDLIHVVSSNKSASFAFVFLGMLGGLLYLKIIDKLTGDEVTKEVKKLKVD</sequence>
<evidence type="ECO:0000256" key="2">
    <source>
        <dbReference type="ARBA" id="ARBA00004496"/>
    </source>
</evidence>
<name>A0ABD3NUH3_9STRA</name>
<evidence type="ECO:0000256" key="8">
    <source>
        <dbReference type="SAM" id="SignalP"/>
    </source>
</evidence>
<dbReference type="PRINTS" id="PR00625">
    <property type="entry name" value="JDOMAIN"/>
</dbReference>
<keyword evidence="4" id="KW-0143">Chaperone</keyword>
<keyword evidence="7" id="KW-0812">Transmembrane</keyword>
<dbReference type="InterPro" id="IPR036869">
    <property type="entry name" value="J_dom_sf"/>
</dbReference>
<dbReference type="InterPro" id="IPR001623">
    <property type="entry name" value="DnaJ_domain"/>
</dbReference>
<dbReference type="AlphaFoldDB" id="A0ABD3NUH3"/>
<feature type="transmembrane region" description="Helical" evidence="7">
    <location>
        <begin position="490"/>
        <end position="511"/>
    </location>
</feature>
<dbReference type="Gene3D" id="1.10.287.110">
    <property type="entry name" value="DnaJ domain"/>
    <property type="match status" value="1"/>
</dbReference>
<dbReference type="GO" id="GO:0005634">
    <property type="term" value="C:nucleus"/>
    <property type="evidence" value="ECO:0007669"/>
    <property type="project" value="UniProtKB-SubCell"/>
</dbReference>
<keyword evidence="8" id="KW-0732">Signal</keyword>
<feature type="transmembrane region" description="Helical" evidence="7">
    <location>
        <begin position="612"/>
        <end position="630"/>
    </location>
</feature>
<feature type="signal peptide" evidence="8">
    <location>
        <begin position="1"/>
        <end position="18"/>
    </location>
</feature>
<dbReference type="Pfam" id="PF00226">
    <property type="entry name" value="DnaJ"/>
    <property type="match status" value="1"/>
</dbReference>
<evidence type="ECO:0000256" key="7">
    <source>
        <dbReference type="SAM" id="Phobius"/>
    </source>
</evidence>
<feature type="transmembrane region" description="Helical" evidence="7">
    <location>
        <begin position="449"/>
        <end position="469"/>
    </location>
</feature>
<feature type="chain" id="PRO_5044848706" description="J domain-containing protein" evidence="8">
    <location>
        <begin position="19"/>
        <end position="718"/>
    </location>
</feature>
<dbReference type="PROSITE" id="PS00636">
    <property type="entry name" value="DNAJ_1"/>
    <property type="match status" value="1"/>
</dbReference>
<keyword evidence="7" id="KW-0472">Membrane</keyword>
<feature type="transmembrane region" description="Helical" evidence="7">
    <location>
        <begin position="572"/>
        <end position="592"/>
    </location>
</feature>
<dbReference type="CDD" id="cd06257">
    <property type="entry name" value="DnaJ"/>
    <property type="match status" value="1"/>
</dbReference>
<evidence type="ECO:0000313" key="11">
    <source>
        <dbReference type="Proteomes" id="UP001516023"/>
    </source>
</evidence>
<evidence type="ECO:0000256" key="3">
    <source>
        <dbReference type="ARBA" id="ARBA00022490"/>
    </source>
</evidence>
<dbReference type="PANTHER" id="PTHR44313">
    <property type="entry name" value="DNAJ HOMOLOG SUBFAMILY C MEMBER 17"/>
    <property type="match status" value="1"/>
</dbReference>
<dbReference type="Proteomes" id="UP001516023">
    <property type="component" value="Unassembled WGS sequence"/>
</dbReference>
<feature type="transmembrane region" description="Helical" evidence="7">
    <location>
        <begin position="538"/>
        <end position="560"/>
    </location>
</feature>
<dbReference type="SMART" id="SM00271">
    <property type="entry name" value="DnaJ"/>
    <property type="match status" value="1"/>
</dbReference>
<keyword evidence="7" id="KW-1133">Transmembrane helix</keyword>
<evidence type="ECO:0000256" key="1">
    <source>
        <dbReference type="ARBA" id="ARBA00004123"/>
    </source>
</evidence>
<comment type="caution">
    <text evidence="10">The sequence shown here is derived from an EMBL/GenBank/DDBJ whole genome shotgun (WGS) entry which is preliminary data.</text>
</comment>
<dbReference type="SUPFAM" id="SSF46565">
    <property type="entry name" value="Chaperone J-domain"/>
    <property type="match status" value="1"/>
</dbReference>
<proteinExistence type="predicted"/>
<keyword evidence="3" id="KW-0963">Cytoplasm</keyword>
<reference evidence="10 11" key="1">
    <citation type="journal article" date="2020" name="G3 (Bethesda)">
        <title>Improved Reference Genome for Cyclotella cryptica CCMP332, a Model for Cell Wall Morphogenesis, Salinity Adaptation, and Lipid Production in Diatoms (Bacillariophyta).</title>
        <authorList>
            <person name="Roberts W.R."/>
            <person name="Downey K.M."/>
            <person name="Ruck E.C."/>
            <person name="Traller J.C."/>
            <person name="Alverson A.J."/>
        </authorList>
    </citation>
    <scope>NUCLEOTIDE SEQUENCE [LARGE SCALE GENOMIC DNA]</scope>
    <source>
        <strain evidence="10 11">CCMP332</strain>
    </source>
</reference>
<feature type="transmembrane region" description="Helical" evidence="7">
    <location>
        <begin position="642"/>
        <end position="663"/>
    </location>
</feature>